<protein>
    <recommendedName>
        <fullName evidence="4">Rad52/22 family double-strand break repair protein</fullName>
    </recommendedName>
</protein>
<feature type="coiled-coil region" evidence="1">
    <location>
        <begin position="159"/>
        <end position="220"/>
    </location>
</feature>
<name>A0A1H4M829_9PSED</name>
<sequence length="249" mass="27833">MPVPNLTLWEEVEKTDPKFTKEYTGPGGFTGTAVNAQYLAKRATEQFGPCGTGWGYDVIEERFDIGGPLLSKEGVVLAHAQVHTLKVALWYLGGDGERKTITHYGHTPFITQNKFGSIGTDFDAPKKSLTDAIGKCLSQLGFSADVRLGLYDDIHYVNERLGEAEIERAEDKIEAKERLAAEYREWLAETLHLIGTAQSLNELQQLYKSAMRKLDLRQNDPEREAHKLKFTRAKDARKADLEDSMEGAA</sequence>
<keyword evidence="1" id="KW-0175">Coiled coil</keyword>
<proteinExistence type="predicted"/>
<keyword evidence="3" id="KW-1185">Reference proteome</keyword>
<evidence type="ECO:0008006" key="4">
    <source>
        <dbReference type="Google" id="ProtNLM"/>
    </source>
</evidence>
<accession>A0A1H4M829</accession>
<reference evidence="3" key="1">
    <citation type="submission" date="2016-10" db="EMBL/GenBank/DDBJ databases">
        <authorList>
            <person name="Varghese N."/>
            <person name="Submissions S."/>
        </authorList>
    </citation>
    <scope>NUCLEOTIDE SEQUENCE [LARGE SCALE GENOMIC DNA]</scope>
    <source>
        <strain evidence="3">DSM 9751</strain>
    </source>
</reference>
<evidence type="ECO:0000256" key="1">
    <source>
        <dbReference type="SAM" id="Coils"/>
    </source>
</evidence>
<gene>
    <name evidence="2" type="ORF">SAMN05216178_2264</name>
</gene>
<dbReference type="Proteomes" id="UP000198982">
    <property type="component" value="Unassembled WGS sequence"/>
</dbReference>
<organism evidence="2 3">
    <name type="scientific">Pseudomonas saponiphila</name>
    <dbReference type="NCBI Taxonomy" id="556534"/>
    <lineage>
        <taxon>Bacteria</taxon>
        <taxon>Pseudomonadati</taxon>
        <taxon>Pseudomonadota</taxon>
        <taxon>Gammaproteobacteria</taxon>
        <taxon>Pseudomonadales</taxon>
        <taxon>Pseudomonadaceae</taxon>
        <taxon>Pseudomonas</taxon>
    </lineage>
</organism>
<dbReference type="AlphaFoldDB" id="A0A1H4M829"/>
<evidence type="ECO:0000313" key="3">
    <source>
        <dbReference type="Proteomes" id="UP000198982"/>
    </source>
</evidence>
<dbReference type="RefSeq" id="WP_092313367.1">
    <property type="nucleotide sequence ID" value="NZ_FNTJ01000001.1"/>
</dbReference>
<dbReference type="EMBL" id="FNTJ01000001">
    <property type="protein sequence ID" value="SEB78914.1"/>
    <property type="molecule type" value="Genomic_DNA"/>
</dbReference>
<evidence type="ECO:0000313" key="2">
    <source>
        <dbReference type="EMBL" id="SEB78914.1"/>
    </source>
</evidence>